<feature type="signal peptide" evidence="2">
    <location>
        <begin position="1"/>
        <end position="25"/>
    </location>
</feature>
<feature type="chain" id="PRO_5020184810" evidence="2">
    <location>
        <begin position="26"/>
        <end position="118"/>
    </location>
</feature>
<sequence length="118" mass="11403">MTSKYASPLLTGVAALLVVTGSAIAQPTLSPQGGGSADAEMDHSRMGGQGQATRPGTPAPTLTPQGGGSADAAMDHSRMGGGNMGSPSGGTITGNSGSGGPEVQHGHGPATPQPRRTN</sequence>
<dbReference type="RefSeq" id="WP_132294233.1">
    <property type="nucleotide sequence ID" value="NZ_SKBM01000025.1"/>
</dbReference>
<dbReference type="AlphaFoldDB" id="A0A4R4D8V5"/>
<evidence type="ECO:0000313" key="4">
    <source>
        <dbReference type="Proteomes" id="UP000295023"/>
    </source>
</evidence>
<gene>
    <name evidence="3" type="ORF">EXY23_21025</name>
</gene>
<protein>
    <submittedName>
        <fullName evidence="3">Uncharacterized protein</fullName>
    </submittedName>
</protein>
<reference evidence="3 4" key="1">
    <citation type="submission" date="2019-03" db="EMBL/GenBank/DDBJ databases">
        <title>Paracraurococcus aquatilis NE82 genome sequence.</title>
        <authorList>
            <person name="Zhao Y."/>
            <person name="Du Z."/>
        </authorList>
    </citation>
    <scope>NUCLEOTIDE SEQUENCE [LARGE SCALE GENOMIC DNA]</scope>
    <source>
        <strain evidence="3 4">NE82</strain>
    </source>
</reference>
<comment type="caution">
    <text evidence="3">The sequence shown here is derived from an EMBL/GenBank/DDBJ whole genome shotgun (WGS) entry which is preliminary data.</text>
</comment>
<keyword evidence="4" id="KW-1185">Reference proteome</keyword>
<dbReference type="EMBL" id="SKBM01000025">
    <property type="protein sequence ID" value="TCZ55811.1"/>
    <property type="molecule type" value="Genomic_DNA"/>
</dbReference>
<evidence type="ECO:0000313" key="3">
    <source>
        <dbReference type="EMBL" id="TCZ55811.1"/>
    </source>
</evidence>
<feature type="compositionally biased region" description="Gly residues" evidence="1">
    <location>
        <begin position="79"/>
        <end position="100"/>
    </location>
</feature>
<dbReference type="OrthoDB" id="9967987at2"/>
<evidence type="ECO:0000256" key="2">
    <source>
        <dbReference type="SAM" id="SignalP"/>
    </source>
</evidence>
<evidence type="ECO:0000256" key="1">
    <source>
        <dbReference type="SAM" id="MobiDB-lite"/>
    </source>
</evidence>
<organism evidence="3 4">
    <name type="scientific">Roseicella aquatilis</name>
    <dbReference type="NCBI Taxonomy" id="2527868"/>
    <lineage>
        <taxon>Bacteria</taxon>
        <taxon>Pseudomonadati</taxon>
        <taxon>Pseudomonadota</taxon>
        <taxon>Alphaproteobacteria</taxon>
        <taxon>Acetobacterales</taxon>
        <taxon>Roseomonadaceae</taxon>
        <taxon>Roseicella</taxon>
    </lineage>
</organism>
<dbReference type="Proteomes" id="UP000295023">
    <property type="component" value="Unassembled WGS sequence"/>
</dbReference>
<feature type="region of interest" description="Disordered" evidence="1">
    <location>
        <begin position="26"/>
        <end position="118"/>
    </location>
</feature>
<proteinExistence type="predicted"/>
<accession>A0A4R4D8V5</accession>
<name>A0A4R4D8V5_9PROT</name>
<keyword evidence="2" id="KW-0732">Signal</keyword>